<dbReference type="InterPro" id="IPR014118">
    <property type="entry name" value="T4SS_TraV"/>
</dbReference>
<evidence type="ECO:0000313" key="2">
    <source>
        <dbReference type="EMBL" id="KKW90414.1"/>
    </source>
</evidence>
<name>A0A0M3APF0_9SPHN</name>
<feature type="compositionally biased region" description="Low complexity" evidence="1">
    <location>
        <begin position="174"/>
        <end position="192"/>
    </location>
</feature>
<feature type="region of interest" description="Disordered" evidence="1">
    <location>
        <begin position="165"/>
        <end position="196"/>
    </location>
</feature>
<dbReference type="Proteomes" id="UP000033874">
    <property type="component" value="Unassembled WGS sequence"/>
</dbReference>
<feature type="compositionally biased region" description="Low complexity" evidence="1">
    <location>
        <begin position="261"/>
        <end position="270"/>
    </location>
</feature>
<dbReference type="AlphaFoldDB" id="A0A0M3APF0"/>
<evidence type="ECO:0000256" key="1">
    <source>
        <dbReference type="SAM" id="MobiDB-lite"/>
    </source>
</evidence>
<evidence type="ECO:0000313" key="3">
    <source>
        <dbReference type="Proteomes" id="UP000033874"/>
    </source>
</evidence>
<reference evidence="2 3" key="1">
    <citation type="submission" date="2015-04" db="EMBL/GenBank/DDBJ databases">
        <title>Genome sequence of aromatic hydrocarbons-degrading Sphingobium chungbukense DJ77.</title>
        <authorList>
            <person name="Kim Y.-C."/>
            <person name="Chae J.-C."/>
        </authorList>
    </citation>
    <scope>NUCLEOTIDE SEQUENCE [LARGE SCALE GENOMIC DNA]</scope>
    <source>
        <strain evidence="2 3">DJ77</strain>
    </source>
</reference>
<dbReference type="RefSeq" id="WP_046765500.1">
    <property type="nucleotide sequence ID" value="NZ_LBIC01000010.1"/>
</dbReference>
<dbReference type="PATRIC" id="fig|56193.3.peg.4354"/>
<accession>A0A0M3APF0</accession>
<dbReference type="Pfam" id="PF09676">
    <property type="entry name" value="TraV"/>
    <property type="match status" value="1"/>
</dbReference>
<feature type="region of interest" description="Disordered" evidence="1">
    <location>
        <begin position="216"/>
        <end position="270"/>
    </location>
</feature>
<feature type="compositionally biased region" description="Low complexity" evidence="1">
    <location>
        <begin position="216"/>
        <end position="236"/>
    </location>
</feature>
<comment type="caution">
    <text evidence="2">The sequence shown here is derived from an EMBL/GenBank/DDBJ whole genome shotgun (WGS) entry which is preliminary data.</text>
</comment>
<feature type="compositionally biased region" description="Low complexity" evidence="1">
    <location>
        <begin position="289"/>
        <end position="313"/>
    </location>
</feature>
<dbReference type="STRING" id="56193.YP76_20725"/>
<dbReference type="EMBL" id="LBIC01000010">
    <property type="protein sequence ID" value="KKW90414.1"/>
    <property type="molecule type" value="Genomic_DNA"/>
</dbReference>
<protein>
    <submittedName>
        <fullName evidence="2">Conjugal transfer protein TraV</fullName>
    </submittedName>
</protein>
<gene>
    <name evidence="2" type="ORF">YP76_20725</name>
</gene>
<feature type="region of interest" description="Disordered" evidence="1">
    <location>
        <begin position="289"/>
        <end position="323"/>
    </location>
</feature>
<dbReference type="PROSITE" id="PS51257">
    <property type="entry name" value="PROKAR_LIPOPROTEIN"/>
    <property type="match status" value="1"/>
</dbReference>
<keyword evidence="3" id="KW-1185">Reference proteome</keyword>
<organism evidence="2 3">
    <name type="scientific">Sphingobium chungbukense</name>
    <dbReference type="NCBI Taxonomy" id="56193"/>
    <lineage>
        <taxon>Bacteria</taxon>
        <taxon>Pseudomonadati</taxon>
        <taxon>Pseudomonadota</taxon>
        <taxon>Alphaproteobacteria</taxon>
        <taxon>Sphingomonadales</taxon>
        <taxon>Sphingomonadaceae</taxon>
        <taxon>Sphingobium</taxon>
    </lineage>
</organism>
<proteinExistence type="predicted"/>
<sequence length="323" mass="32131">MDTLPQRRRLWLTSSLGLCGLLGLSGCAALGGNIRGDFSCAAPDGICAPSSTIDDRALAIISAEGVEGEALPTAGTPRSSSGRGDRTVAAPTARMAAADTSRTSEKVLRIVFQPYIDERGRLHEASAVHAVVATGEWQQALQQPVVAGAPPVLGLRGSPETLADAVDRSDPPGAAFVSSDPDAPDPAAVAAARARKRDPIEAIRADVAARLTPKAGSAPAAATADGAAHPSSAAVSPAPPSPVGAPASDGSGVLPGAEKPQAGASAAGVQAVERVKADPVYRGIAGSVARGARDAAAQNGAAPVAPAPTVRAPNFPATVQEDN</sequence>
<feature type="region of interest" description="Disordered" evidence="1">
    <location>
        <begin position="69"/>
        <end position="88"/>
    </location>
</feature>